<protein>
    <submittedName>
        <fullName evidence="2">Uncharacterized protein</fullName>
    </submittedName>
</protein>
<accession>A0A7D9HE76</accession>
<dbReference type="EMBL" id="CACRXK020000355">
    <property type="protein sequence ID" value="CAB3981120.1"/>
    <property type="molecule type" value="Genomic_DNA"/>
</dbReference>
<evidence type="ECO:0000313" key="2">
    <source>
        <dbReference type="EMBL" id="CAB3981120.1"/>
    </source>
</evidence>
<sequence>MGGTNVIRIYSEQQRVPRQWKKFMASGENKEEIMKFIFNTWRNADSQDLKGVEVFLAHEDKCHKLTELLGDMSCTEIEELSCDHEEAATRMIAHARHASLSYSNVIVKSPDTDVFLISLNAINDIIANLFFETGKGNARRIISLNKTKQHIGEQWCSSLIGFHPFTGCDTTSAFYGKAKVKALKIARTNDEYAILFGNLGKTVTLSTQLKNGLYGFVCHLYGYEGRSDVNSVRHEMFKGGKYDEELLPPNQDSLDNHIRRANYQCYIWRHAVQPILRLPDFCDHGWKLDEEGNVTINWMSLAPAPDSILEFVNCKCKKGCENNRCSCVKAVMKCSDLCKCTGCKNSSTNITDSLESDSDTYNSPDECSSSDNSDDEN</sequence>
<dbReference type="PANTHER" id="PTHR46704:SF9">
    <property type="entry name" value="BHLH DOMAIN-CONTAINING PROTEIN"/>
    <property type="match status" value="1"/>
</dbReference>
<dbReference type="OrthoDB" id="5982857at2759"/>
<dbReference type="SMART" id="SM01114">
    <property type="entry name" value="CXC"/>
    <property type="match status" value="1"/>
</dbReference>
<evidence type="ECO:0000256" key="1">
    <source>
        <dbReference type="SAM" id="MobiDB-lite"/>
    </source>
</evidence>
<evidence type="ECO:0000313" key="3">
    <source>
        <dbReference type="Proteomes" id="UP001152795"/>
    </source>
</evidence>
<keyword evidence="3" id="KW-1185">Reference proteome</keyword>
<feature type="compositionally biased region" description="Low complexity" evidence="1">
    <location>
        <begin position="362"/>
        <end position="371"/>
    </location>
</feature>
<dbReference type="Proteomes" id="UP001152795">
    <property type="component" value="Unassembled WGS sequence"/>
</dbReference>
<dbReference type="PANTHER" id="PTHR46704">
    <property type="entry name" value="CXC DOMAIN-CONTAINING PROTEIN-RELATED"/>
    <property type="match status" value="1"/>
</dbReference>
<name>A0A7D9HE76_PARCT</name>
<comment type="caution">
    <text evidence="2">The sequence shown here is derived from an EMBL/GenBank/DDBJ whole genome shotgun (WGS) entry which is preliminary data.</text>
</comment>
<dbReference type="InterPro" id="IPR033467">
    <property type="entry name" value="Tesmin/TSO1-like_CXC"/>
</dbReference>
<reference evidence="2" key="1">
    <citation type="submission" date="2020-04" db="EMBL/GenBank/DDBJ databases">
        <authorList>
            <person name="Alioto T."/>
            <person name="Alioto T."/>
            <person name="Gomez Garrido J."/>
        </authorList>
    </citation>
    <scope>NUCLEOTIDE SEQUENCE</scope>
    <source>
        <strain evidence="2">A484AB</strain>
    </source>
</reference>
<dbReference type="AlphaFoldDB" id="A0A7D9HE76"/>
<organism evidence="2 3">
    <name type="scientific">Paramuricea clavata</name>
    <name type="common">Red gorgonian</name>
    <name type="synonym">Violescent sea-whip</name>
    <dbReference type="NCBI Taxonomy" id="317549"/>
    <lineage>
        <taxon>Eukaryota</taxon>
        <taxon>Metazoa</taxon>
        <taxon>Cnidaria</taxon>
        <taxon>Anthozoa</taxon>
        <taxon>Octocorallia</taxon>
        <taxon>Malacalcyonacea</taxon>
        <taxon>Plexauridae</taxon>
        <taxon>Paramuricea</taxon>
    </lineage>
</organism>
<proteinExistence type="predicted"/>
<feature type="region of interest" description="Disordered" evidence="1">
    <location>
        <begin position="353"/>
        <end position="377"/>
    </location>
</feature>
<gene>
    <name evidence="2" type="ORF">PACLA_8A068346</name>
</gene>